<organism evidence="4 5">
    <name type="scientific">Candidatus Accumulibacter affinis</name>
    <dbReference type="NCBI Taxonomy" id="2954384"/>
    <lineage>
        <taxon>Bacteria</taxon>
        <taxon>Pseudomonadati</taxon>
        <taxon>Pseudomonadota</taxon>
        <taxon>Betaproteobacteria</taxon>
        <taxon>Candidatus Accumulibacter</taxon>
    </lineage>
</organism>
<evidence type="ECO:0000256" key="2">
    <source>
        <dbReference type="SAM" id="Phobius"/>
    </source>
</evidence>
<dbReference type="PANTHER" id="PTHR36698:SF2">
    <property type="entry name" value="MCE_MLAD DOMAIN-CONTAINING PROTEIN"/>
    <property type="match status" value="1"/>
</dbReference>
<proteinExistence type="predicted"/>
<protein>
    <submittedName>
        <fullName evidence="4">MCE family protein</fullName>
    </submittedName>
</protein>
<name>A0A935TC43_9PROT</name>
<evidence type="ECO:0000313" key="5">
    <source>
        <dbReference type="Proteomes" id="UP000706151"/>
    </source>
</evidence>
<accession>A0A935TC43</accession>
<dbReference type="Proteomes" id="UP000706151">
    <property type="component" value="Unassembled WGS sequence"/>
</dbReference>
<keyword evidence="2" id="KW-0812">Transmembrane</keyword>
<feature type="transmembrane region" description="Helical" evidence="2">
    <location>
        <begin position="7"/>
        <end position="29"/>
    </location>
</feature>
<dbReference type="EMBL" id="JADJOT010000009">
    <property type="protein sequence ID" value="MBK7954662.1"/>
    <property type="molecule type" value="Genomic_DNA"/>
</dbReference>
<reference evidence="4 5" key="1">
    <citation type="submission" date="2020-10" db="EMBL/GenBank/DDBJ databases">
        <title>Connecting structure to function with the recovery of over 1000 high-quality activated sludge metagenome-assembled genomes encoding full-length rRNA genes using long-read sequencing.</title>
        <authorList>
            <person name="Singleton C.M."/>
            <person name="Petriglieri F."/>
            <person name="Kristensen J.M."/>
            <person name="Kirkegaard R.H."/>
            <person name="Michaelsen T.Y."/>
            <person name="Andersen M.H."/>
            <person name="Karst S.M."/>
            <person name="Dueholm M.S."/>
            <person name="Nielsen P.H."/>
            <person name="Albertsen M."/>
        </authorList>
    </citation>
    <scope>NUCLEOTIDE SEQUENCE [LARGE SCALE GENOMIC DNA]</scope>
    <source>
        <strain evidence="4">Fred_18-Q3-R57-64_BAT3C.720</strain>
    </source>
</reference>
<gene>
    <name evidence="4" type="ORF">IPK02_12295</name>
</gene>
<evidence type="ECO:0000313" key="4">
    <source>
        <dbReference type="EMBL" id="MBK7954662.1"/>
    </source>
</evidence>
<dbReference type="AlphaFoldDB" id="A0A935TC43"/>
<evidence type="ECO:0000259" key="3">
    <source>
        <dbReference type="Pfam" id="PF02470"/>
    </source>
</evidence>
<dbReference type="Pfam" id="PF02470">
    <property type="entry name" value="MlaD"/>
    <property type="match status" value="1"/>
</dbReference>
<feature type="region of interest" description="Disordered" evidence="1">
    <location>
        <begin position="290"/>
        <end position="317"/>
    </location>
</feature>
<feature type="compositionally biased region" description="Polar residues" evidence="1">
    <location>
        <begin position="308"/>
        <end position="317"/>
    </location>
</feature>
<dbReference type="PANTHER" id="PTHR36698">
    <property type="entry name" value="BLL5892 PROTEIN"/>
    <property type="match status" value="1"/>
</dbReference>
<sequence>MESKVNYPLVGAFVLVLGAVLVAGVLWLASGGAFQKTYDLYRAIVDESVAGLNLNAPVKYNGVDVGKVQQIRLDPGNPEQVHLLFAIEHGTPIRVDTVAVLKTQGLTGIAYVELSGGTRDAPLLRVSEGNDYPVIRTRPSLSARLENLLTTLVTKLDSLSNNVNAILSDENRTAFAGALADIASVAHTIAARKDALDSGITHAAHTFENTSRVTAQLGPVIDRVGRSADAVGRMGAQVSRTSASAGKTVDAVGADVQRFGTETLPELERLLEELTVLSVSLRRLSEQTERNPAGFLFGRRSAPEGPGESSSTGAGQP</sequence>
<feature type="domain" description="Mce/MlaD" evidence="3">
    <location>
        <begin position="48"/>
        <end position="117"/>
    </location>
</feature>
<keyword evidence="2" id="KW-1133">Transmembrane helix</keyword>
<keyword evidence="2" id="KW-0472">Membrane</keyword>
<evidence type="ECO:0000256" key="1">
    <source>
        <dbReference type="SAM" id="MobiDB-lite"/>
    </source>
</evidence>
<comment type="caution">
    <text evidence="4">The sequence shown here is derived from an EMBL/GenBank/DDBJ whole genome shotgun (WGS) entry which is preliminary data.</text>
</comment>
<dbReference type="InterPro" id="IPR003399">
    <property type="entry name" value="Mce/MlaD"/>
</dbReference>